<organism evidence="1 2">
    <name type="scientific">Phlebia brevispora</name>
    <dbReference type="NCBI Taxonomy" id="194682"/>
    <lineage>
        <taxon>Eukaryota</taxon>
        <taxon>Fungi</taxon>
        <taxon>Dikarya</taxon>
        <taxon>Basidiomycota</taxon>
        <taxon>Agaricomycotina</taxon>
        <taxon>Agaricomycetes</taxon>
        <taxon>Polyporales</taxon>
        <taxon>Meruliaceae</taxon>
        <taxon>Phlebia</taxon>
    </lineage>
</organism>
<proteinExistence type="predicted"/>
<comment type="caution">
    <text evidence="1">The sequence shown here is derived from an EMBL/GenBank/DDBJ whole genome shotgun (WGS) entry which is preliminary data.</text>
</comment>
<dbReference type="Proteomes" id="UP001148662">
    <property type="component" value="Unassembled WGS sequence"/>
</dbReference>
<evidence type="ECO:0000313" key="1">
    <source>
        <dbReference type="EMBL" id="KAJ3559058.1"/>
    </source>
</evidence>
<reference evidence="1" key="1">
    <citation type="submission" date="2022-07" db="EMBL/GenBank/DDBJ databases">
        <title>Genome Sequence of Phlebia brevispora.</title>
        <authorList>
            <person name="Buettner E."/>
        </authorList>
    </citation>
    <scope>NUCLEOTIDE SEQUENCE</scope>
    <source>
        <strain evidence="1">MPL23</strain>
    </source>
</reference>
<dbReference type="EMBL" id="JANHOG010000048">
    <property type="protein sequence ID" value="KAJ3559058.1"/>
    <property type="molecule type" value="Genomic_DNA"/>
</dbReference>
<accession>A0ACC1TE44</accession>
<evidence type="ECO:0000313" key="2">
    <source>
        <dbReference type="Proteomes" id="UP001148662"/>
    </source>
</evidence>
<sequence>MPNLPTETWEDVASRLRNVEDICSLTRCNRQTLYAGRQVLFKECSLTLGQDGLRLSAFLDFLYYTPDAARAIRTFVLSSESSSADTEAHVDLPTIYNLLRRMPGLERVALYNLHWDGNPHSLFIENHHPRLHSIKLSYITAIDSTESPLELLRLSKGWRSIILSEVMHPRGTMDLMTNYILPYPWPVFASVQILNIWDIIQADLRMTCHLLKFARDELLQLQLRVPDIESLHPLFGWNNLFRAIRKLSALQTFCLSMPLNQDNCAKDKDAKKTVGGHVEFMMCCARNLPRTLKAFRLYVKLEDPLAATWLFKVPWKSLAKYVKALPAFTTFALEIRCSQHGDPVDRNNVIGAIEAAFDFLPYRTGNALWNILLLARSSEDAEMLMMSWKEAMALVNT</sequence>
<protein>
    <submittedName>
        <fullName evidence="1">Uncharacterized protein</fullName>
    </submittedName>
</protein>
<gene>
    <name evidence="1" type="ORF">NM688_g576</name>
</gene>
<keyword evidence="2" id="KW-1185">Reference proteome</keyword>
<name>A0ACC1TE44_9APHY</name>